<reference evidence="2 3" key="1">
    <citation type="submission" date="2017-01" db="EMBL/GenBank/DDBJ databases">
        <title>The cable genome- insights into the physiology and evolution of filamentous bacteria capable of sulfide oxidation via long distance electron transfer.</title>
        <authorList>
            <person name="Schreiber L."/>
            <person name="Bjerg J.T."/>
            <person name="Boggild A."/>
            <person name="Van De Vossenberg J."/>
            <person name="Meysman F."/>
            <person name="Nielsen L.P."/>
            <person name="Schramm A."/>
            <person name="Kjeldsen K.U."/>
        </authorList>
    </citation>
    <scope>NUCLEOTIDE SEQUENCE [LARGE SCALE GENOMIC DNA]</scope>
    <source>
        <strain evidence="2">A2</strain>
    </source>
</reference>
<accession>A0A3S3SRC7</accession>
<evidence type="ECO:0000313" key="2">
    <source>
        <dbReference type="EMBL" id="RWX48339.1"/>
    </source>
</evidence>
<proteinExistence type="predicted"/>
<gene>
    <name evidence="2" type="ORF">VT99_11112</name>
</gene>
<name>A0A3S3SRC7_9BACT</name>
<dbReference type="Proteomes" id="UP000286862">
    <property type="component" value="Unassembled WGS sequence"/>
</dbReference>
<feature type="compositionally biased region" description="Acidic residues" evidence="1">
    <location>
        <begin position="204"/>
        <end position="227"/>
    </location>
</feature>
<evidence type="ECO:0000313" key="3">
    <source>
        <dbReference type="Proteomes" id="UP000286862"/>
    </source>
</evidence>
<feature type="region of interest" description="Disordered" evidence="1">
    <location>
        <begin position="199"/>
        <end position="248"/>
    </location>
</feature>
<dbReference type="EMBL" id="MTKQ01000111">
    <property type="protein sequence ID" value="RWX48339.1"/>
    <property type="molecule type" value="Genomic_DNA"/>
</dbReference>
<comment type="caution">
    <text evidence="2">The sequence shown here is derived from an EMBL/GenBank/DDBJ whole genome shotgun (WGS) entry which is preliminary data.</text>
</comment>
<evidence type="ECO:0000256" key="1">
    <source>
        <dbReference type="SAM" id="MobiDB-lite"/>
    </source>
</evidence>
<dbReference type="AlphaFoldDB" id="A0A3S3SRC7"/>
<sequence>MLLPREKPFLTGLNSYYIDIEKFIQHLQGEIGSGCLYCKSTDQELLVYFDEYDIVRGVTQNNGEHARVSDRLDHVLLSLHEKNFQVTIYYLDPDSIFFWGQMPAFRRAQNTLTSDKVSLPDLAFRLSQKMFSGFIEVDVDGKEDCAVLFFYEGQRRGGSYYWGTGGLSPSDLDYNTLLGMLQKGSGTYSLGYFTSDQLSSVMEAEPEAEEKEKEKEEEEGKEEGLDDMSDKGDDNTSSNQEPSEPSELNEALNEFIAVFAQTVSSKRAKAEPLIDLKLKFIDFAEIYPQLDPYNHLCEIENDGTVTIAEEISEEDAAEGIIDCAWMVIEDNKLHKKFRAGLQGMEHQEVFQAQGLELER</sequence>
<organism evidence="2 3">
    <name type="scientific">Candidatus Electrothrix marina</name>
    <dbReference type="NCBI Taxonomy" id="1859130"/>
    <lineage>
        <taxon>Bacteria</taxon>
        <taxon>Pseudomonadati</taxon>
        <taxon>Thermodesulfobacteriota</taxon>
        <taxon>Desulfobulbia</taxon>
        <taxon>Desulfobulbales</taxon>
        <taxon>Desulfobulbaceae</taxon>
        <taxon>Candidatus Electrothrix</taxon>
    </lineage>
</organism>
<protein>
    <submittedName>
        <fullName evidence="2">Uncharacterized protein</fullName>
    </submittedName>
</protein>